<dbReference type="SUPFAM" id="SSF47473">
    <property type="entry name" value="EF-hand"/>
    <property type="match status" value="1"/>
</dbReference>
<reference evidence="6" key="1">
    <citation type="journal article" date="2014" name="PLoS ONE">
        <title>Transcriptome-Based Identification of ABC Transporters in the Western Tarnished Plant Bug Lygus hesperus.</title>
        <authorList>
            <person name="Hull J.J."/>
            <person name="Chaney K."/>
            <person name="Geib S.M."/>
            <person name="Fabrick J.A."/>
            <person name="Brent C.S."/>
            <person name="Walsh D."/>
            <person name="Lavine L.C."/>
        </authorList>
    </citation>
    <scope>NUCLEOTIDE SEQUENCE</scope>
</reference>
<evidence type="ECO:0000256" key="2">
    <source>
        <dbReference type="ARBA" id="ARBA00023157"/>
    </source>
</evidence>
<organism evidence="6">
    <name type="scientific">Lygus hesperus</name>
    <name type="common">Western plant bug</name>
    <dbReference type="NCBI Taxonomy" id="30085"/>
    <lineage>
        <taxon>Eukaryota</taxon>
        <taxon>Metazoa</taxon>
        <taxon>Ecdysozoa</taxon>
        <taxon>Arthropoda</taxon>
        <taxon>Hexapoda</taxon>
        <taxon>Insecta</taxon>
        <taxon>Pterygota</taxon>
        <taxon>Neoptera</taxon>
        <taxon>Paraneoptera</taxon>
        <taxon>Hemiptera</taxon>
        <taxon>Heteroptera</taxon>
        <taxon>Panheteroptera</taxon>
        <taxon>Cimicomorpha</taxon>
        <taxon>Miridae</taxon>
        <taxon>Mirini</taxon>
        <taxon>Lygus</taxon>
    </lineage>
</organism>
<feature type="domain" description="Glucosidase II beta subunit N-terminal" evidence="5">
    <location>
        <begin position="5"/>
        <end position="115"/>
    </location>
</feature>
<keyword evidence="3" id="KW-0175">Coiled coil</keyword>
<evidence type="ECO:0000313" key="6">
    <source>
        <dbReference type="EMBL" id="JAG34106.1"/>
    </source>
</evidence>
<dbReference type="Pfam" id="PF12999">
    <property type="entry name" value="PRKCSH-like"/>
    <property type="match status" value="1"/>
</dbReference>
<feature type="coiled-coil region" evidence="3">
    <location>
        <begin position="109"/>
        <end position="172"/>
    </location>
</feature>
<keyword evidence="1" id="KW-0106">Calcium</keyword>
<evidence type="ECO:0000256" key="1">
    <source>
        <dbReference type="ARBA" id="ARBA00022837"/>
    </source>
</evidence>
<feature type="non-terminal residue" evidence="6">
    <location>
        <position position="1"/>
    </location>
</feature>
<name>A0A0A9YR78_LYGHE</name>
<gene>
    <name evidence="6" type="primary">Prkcsh</name>
    <name evidence="6" type="ORF">CM83_100500</name>
</gene>
<dbReference type="InterPro" id="IPR036055">
    <property type="entry name" value="LDL_receptor-like_sf"/>
</dbReference>
<keyword evidence="2" id="KW-1015">Disulfide bond</keyword>
<accession>A0A0A9YR78</accession>
<dbReference type="InterPro" id="IPR011992">
    <property type="entry name" value="EF-hand-dom_pair"/>
</dbReference>
<sequence>SEVTLWGVHPSQVHLYDPGKNFKCKDGSMTFAFSKVNDDYCDCPDESDEPSTAACPNGVFFCANPGHVEYMLPSSRVNDGMCDCCDGSDEYASGKCVNNCAELAEAARIEEEEKLLMFVEDDKEEFRANLVHMGSREQIEKLERFKKLELAKAEQEERTKNLEEKTRLAEEIANAALDSFKTREEIEKCEAAPDINYEDHYVVETFNALDLDGNGVLDLWEVKSEKIFDLNKNNRVEDKEMKWFYDAMPGIANLEIFRRKMWRRMGRLYVLEKEMEKSFKFEFDWGKGGELDEEAKKERERKERKHQREMQKEAKKIKE</sequence>
<evidence type="ECO:0000259" key="5">
    <source>
        <dbReference type="Pfam" id="PF12999"/>
    </source>
</evidence>
<dbReference type="InterPro" id="IPR028146">
    <property type="entry name" value="PRKCSH_N"/>
</dbReference>
<dbReference type="AlphaFoldDB" id="A0A0A9YR78"/>
<dbReference type="EMBL" id="GBHO01009498">
    <property type="protein sequence ID" value="JAG34106.1"/>
    <property type="molecule type" value="Transcribed_RNA"/>
</dbReference>
<dbReference type="GO" id="GO:0017177">
    <property type="term" value="C:glucosidase II complex"/>
    <property type="evidence" value="ECO:0007669"/>
    <property type="project" value="TreeGrafter"/>
</dbReference>
<proteinExistence type="predicted"/>
<dbReference type="PROSITE" id="PS00018">
    <property type="entry name" value="EF_HAND_1"/>
    <property type="match status" value="1"/>
</dbReference>
<feature type="region of interest" description="Disordered" evidence="4">
    <location>
        <begin position="292"/>
        <end position="319"/>
    </location>
</feature>
<protein>
    <submittedName>
        <fullName evidence="6">Glucosidase 2 subunit beta</fullName>
    </submittedName>
</protein>
<evidence type="ECO:0000256" key="3">
    <source>
        <dbReference type="SAM" id="Coils"/>
    </source>
</evidence>
<dbReference type="GO" id="GO:0006491">
    <property type="term" value="P:N-glycan processing"/>
    <property type="evidence" value="ECO:0007669"/>
    <property type="project" value="TreeGrafter"/>
</dbReference>
<dbReference type="InterPro" id="IPR018247">
    <property type="entry name" value="EF_Hand_1_Ca_BS"/>
</dbReference>
<reference evidence="6" key="2">
    <citation type="submission" date="2014-07" db="EMBL/GenBank/DDBJ databases">
        <authorList>
            <person name="Hull J."/>
        </authorList>
    </citation>
    <scope>NUCLEOTIDE SEQUENCE</scope>
</reference>
<dbReference type="PANTHER" id="PTHR12630">
    <property type="entry name" value="N-LINKED OLIGOSACCHARIDE PROCESSING"/>
    <property type="match status" value="1"/>
</dbReference>
<dbReference type="PANTHER" id="PTHR12630:SF1">
    <property type="entry name" value="GLUCOSIDASE 2 SUBUNIT BETA"/>
    <property type="match status" value="1"/>
</dbReference>
<dbReference type="SUPFAM" id="SSF57424">
    <property type="entry name" value="LDL receptor-like module"/>
    <property type="match status" value="1"/>
</dbReference>
<dbReference type="InterPro" id="IPR039794">
    <property type="entry name" value="Gtb1-like"/>
</dbReference>
<evidence type="ECO:0000256" key="4">
    <source>
        <dbReference type="SAM" id="MobiDB-lite"/>
    </source>
</evidence>
<feature type="non-terminal residue" evidence="6">
    <location>
        <position position="319"/>
    </location>
</feature>